<dbReference type="Proteomes" id="UP000245771">
    <property type="component" value="Unassembled WGS sequence"/>
</dbReference>
<accession>A0A316VJK5</accession>
<protein>
    <submittedName>
        <fullName evidence="1">Uncharacterized protein</fullName>
    </submittedName>
</protein>
<dbReference type="GeneID" id="37022388"/>
<name>A0A316VJK5_9BASI</name>
<dbReference type="AlphaFoldDB" id="A0A316VJK5"/>
<organism evidence="1 2">
    <name type="scientific">Meira miltonrushii</name>
    <dbReference type="NCBI Taxonomy" id="1280837"/>
    <lineage>
        <taxon>Eukaryota</taxon>
        <taxon>Fungi</taxon>
        <taxon>Dikarya</taxon>
        <taxon>Basidiomycota</taxon>
        <taxon>Ustilaginomycotina</taxon>
        <taxon>Exobasidiomycetes</taxon>
        <taxon>Exobasidiales</taxon>
        <taxon>Brachybasidiaceae</taxon>
        <taxon>Meira</taxon>
    </lineage>
</organism>
<dbReference type="InParanoid" id="A0A316VJK5"/>
<sequence>MTLQRSSWREMWNACPNEIHIDKAVDLFNTVLQEIDMLAVSVSELTQPQDIFAVRYISSLCSIFRSSYPAIFSSLNYLEYLGPASLECAVMLLQWPVTRASSLQSQQLHFPFISISANQRRQICNDVEELVDTDDSTTLQEANHSENFVGL</sequence>
<dbReference type="EMBL" id="KZ819602">
    <property type="protein sequence ID" value="PWN36483.1"/>
    <property type="molecule type" value="Genomic_DNA"/>
</dbReference>
<gene>
    <name evidence="1" type="ORF">FA14DRAFT_175795</name>
</gene>
<dbReference type="RefSeq" id="XP_025356785.1">
    <property type="nucleotide sequence ID" value="XM_025500607.1"/>
</dbReference>
<proteinExistence type="predicted"/>
<evidence type="ECO:0000313" key="2">
    <source>
        <dbReference type="Proteomes" id="UP000245771"/>
    </source>
</evidence>
<reference evidence="1 2" key="1">
    <citation type="journal article" date="2018" name="Mol. Biol. Evol.">
        <title>Broad Genomic Sampling Reveals a Smut Pathogenic Ancestry of the Fungal Clade Ustilaginomycotina.</title>
        <authorList>
            <person name="Kijpornyongpan T."/>
            <person name="Mondo S.J."/>
            <person name="Barry K."/>
            <person name="Sandor L."/>
            <person name="Lee J."/>
            <person name="Lipzen A."/>
            <person name="Pangilinan J."/>
            <person name="LaButti K."/>
            <person name="Hainaut M."/>
            <person name="Henrissat B."/>
            <person name="Grigoriev I.V."/>
            <person name="Spatafora J.W."/>
            <person name="Aime M.C."/>
        </authorList>
    </citation>
    <scope>NUCLEOTIDE SEQUENCE [LARGE SCALE GENOMIC DNA]</scope>
    <source>
        <strain evidence="1 2">MCA 3882</strain>
    </source>
</reference>
<keyword evidence="2" id="KW-1185">Reference proteome</keyword>
<evidence type="ECO:0000313" key="1">
    <source>
        <dbReference type="EMBL" id="PWN36483.1"/>
    </source>
</evidence>